<gene>
    <name evidence="1" type="ORF">MAR_011303</name>
</gene>
<dbReference type="EMBL" id="CP111025">
    <property type="protein sequence ID" value="WAR25599.1"/>
    <property type="molecule type" value="Genomic_DNA"/>
</dbReference>
<keyword evidence="2" id="KW-1185">Reference proteome</keyword>
<protein>
    <submittedName>
        <fullName evidence="1">Uncharacterized protein</fullName>
    </submittedName>
</protein>
<evidence type="ECO:0000313" key="1">
    <source>
        <dbReference type="EMBL" id="WAR25599.1"/>
    </source>
</evidence>
<sequence length="134" mass="15035">MIANVKELFSNLLKAPGIVEDIKSKQTEEGNVDSNILTDIHDGDVYKERLNHRNPSSAAIHLTAIFNTDGVNLFSRENILLIGLWQGRGKPPFNIFIKYISEEINLLPQSGFDIEIEEEIIVHHLGPTGKDRST</sequence>
<dbReference type="Proteomes" id="UP001164746">
    <property type="component" value="Chromosome 14"/>
</dbReference>
<organism evidence="1 2">
    <name type="scientific">Mya arenaria</name>
    <name type="common">Soft-shell clam</name>
    <dbReference type="NCBI Taxonomy" id="6604"/>
    <lineage>
        <taxon>Eukaryota</taxon>
        <taxon>Metazoa</taxon>
        <taxon>Spiralia</taxon>
        <taxon>Lophotrochozoa</taxon>
        <taxon>Mollusca</taxon>
        <taxon>Bivalvia</taxon>
        <taxon>Autobranchia</taxon>
        <taxon>Heteroconchia</taxon>
        <taxon>Euheterodonta</taxon>
        <taxon>Imparidentia</taxon>
        <taxon>Neoheterodontei</taxon>
        <taxon>Myida</taxon>
        <taxon>Myoidea</taxon>
        <taxon>Myidae</taxon>
        <taxon>Mya</taxon>
    </lineage>
</organism>
<accession>A0ABY7FWV0</accession>
<proteinExistence type="predicted"/>
<evidence type="ECO:0000313" key="2">
    <source>
        <dbReference type="Proteomes" id="UP001164746"/>
    </source>
</evidence>
<reference evidence="1" key="1">
    <citation type="submission" date="2022-11" db="EMBL/GenBank/DDBJ databases">
        <title>Centuries of genome instability and evolution in soft-shell clam transmissible cancer (bioRxiv).</title>
        <authorList>
            <person name="Hart S.F.M."/>
            <person name="Yonemitsu M.A."/>
            <person name="Giersch R.M."/>
            <person name="Beal B.F."/>
            <person name="Arriagada G."/>
            <person name="Davis B.W."/>
            <person name="Ostrander E.A."/>
            <person name="Goff S.P."/>
            <person name="Metzger M.J."/>
        </authorList>
    </citation>
    <scope>NUCLEOTIDE SEQUENCE</scope>
    <source>
        <strain evidence="1">MELC-2E11</strain>
        <tissue evidence="1">Siphon/mantle</tissue>
    </source>
</reference>
<name>A0ABY7FWV0_MYAAR</name>